<dbReference type="Proteomes" id="UP001234178">
    <property type="component" value="Unassembled WGS sequence"/>
</dbReference>
<sequence length="298" mass="33088">MSSRHCAQSLETTWKSRACFWQNPTASGYEFCSSLLDDTSGTRAITLKDEMNAILLLPFGSNRMKLTITISSISFECPAEKVMDGAQFSTALDYIKSIYSYPGRIQQSLVILLAIFSLLFHWPRVMFLPRVQTSPGESVVQFLRDLDERSFPDATLQIRSSSDLSDHSRPVPGSGKGIHGHSSIHTWIYSFPITSLLTWMCDSCNSDRQQLLSGLTTFDGWILTNLKLDQSCSCCHPLCDDPYSKQFSSYLISVFAINRFSSCFDGGKRSITKLIGSSLQLLTIVALRSGTSLIAGVL</sequence>
<gene>
    <name evidence="1" type="ORF">OUZ56_014894</name>
</gene>
<dbReference type="EMBL" id="JAOYFB010000038">
    <property type="protein sequence ID" value="KAK4025850.1"/>
    <property type="molecule type" value="Genomic_DNA"/>
</dbReference>
<protein>
    <submittedName>
        <fullName evidence="1">Uncharacterized protein</fullName>
    </submittedName>
</protein>
<reference evidence="1 2" key="1">
    <citation type="journal article" date="2023" name="Nucleic Acids Res.">
        <title>The hologenome of Daphnia magna reveals possible DNA methylation and microbiome-mediated evolution of the host genome.</title>
        <authorList>
            <person name="Chaturvedi A."/>
            <person name="Li X."/>
            <person name="Dhandapani V."/>
            <person name="Marshall H."/>
            <person name="Kissane S."/>
            <person name="Cuenca-Cambronero M."/>
            <person name="Asole G."/>
            <person name="Calvet F."/>
            <person name="Ruiz-Romero M."/>
            <person name="Marangio P."/>
            <person name="Guigo R."/>
            <person name="Rago D."/>
            <person name="Mirbahai L."/>
            <person name="Eastwood N."/>
            <person name="Colbourne J.K."/>
            <person name="Zhou J."/>
            <person name="Mallon E."/>
            <person name="Orsini L."/>
        </authorList>
    </citation>
    <scope>NUCLEOTIDE SEQUENCE [LARGE SCALE GENOMIC DNA]</scope>
    <source>
        <strain evidence="1">LRV0_1</strain>
    </source>
</reference>
<comment type="caution">
    <text evidence="1">The sequence shown here is derived from an EMBL/GenBank/DDBJ whole genome shotgun (WGS) entry which is preliminary data.</text>
</comment>
<proteinExistence type="predicted"/>
<accession>A0ABR0AL63</accession>
<organism evidence="1 2">
    <name type="scientific">Daphnia magna</name>
    <dbReference type="NCBI Taxonomy" id="35525"/>
    <lineage>
        <taxon>Eukaryota</taxon>
        <taxon>Metazoa</taxon>
        <taxon>Ecdysozoa</taxon>
        <taxon>Arthropoda</taxon>
        <taxon>Crustacea</taxon>
        <taxon>Branchiopoda</taxon>
        <taxon>Diplostraca</taxon>
        <taxon>Cladocera</taxon>
        <taxon>Anomopoda</taxon>
        <taxon>Daphniidae</taxon>
        <taxon>Daphnia</taxon>
    </lineage>
</organism>
<evidence type="ECO:0000313" key="1">
    <source>
        <dbReference type="EMBL" id="KAK4025850.1"/>
    </source>
</evidence>
<name>A0ABR0AL63_9CRUS</name>
<keyword evidence="2" id="KW-1185">Reference proteome</keyword>
<evidence type="ECO:0000313" key="2">
    <source>
        <dbReference type="Proteomes" id="UP001234178"/>
    </source>
</evidence>